<comment type="subcellular location">
    <subcellularLocation>
        <location evidence="1 7">Cell membrane</location>
        <topology evidence="1 7">Multi-pass membrane protein</topology>
    </subcellularLocation>
</comment>
<dbReference type="RefSeq" id="WP_133793080.1">
    <property type="nucleotide sequence ID" value="NZ_SOCA01000001.1"/>
</dbReference>
<evidence type="ECO:0000256" key="7">
    <source>
        <dbReference type="RuleBase" id="RU363032"/>
    </source>
</evidence>
<dbReference type="PANTHER" id="PTHR30465:SF74">
    <property type="entry name" value="OLIGOPEPTIDE TRANSPORT SYSTEM PERMEASE PROTEIN OPPB"/>
    <property type="match status" value="1"/>
</dbReference>
<dbReference type="Proteomes" id="UP000295662">
    <property type="component" value="Unassembled WGS sequence"/>
</dbReference>
<dbReference type="Pfam" id="PF00528">
    <property type="entry name" value="BPD_transp_1"/>
    <property type="match status" value="1"/>
</dbReference>
<organism evidence="9 10">
    <name type="scientific">Prosthecobacter fusiformis</name>
    <dbReference type="NCBI Taxonomy" id="48464"/>
    <lineage>
        <taxon>Bacteria</taxon>
        <taxon>Pseudomonadati</taxon>
        <taxon>Verrucomicrobiota</taxon>
        <taxon>Verrucomicrobiia</taxon>
        <taxon>Verrucomicrobiales</taxon>
        <taxon>Verrucomicrobiaceae</taxon>
        <taxon>Prosthecobacter</taxon>
    </lineage>
</organism>
<dbReference type="GO" id="GO:0055085">
    <property type="term" value="P:transmembrane transport"/>
    <property type="evidence" value="ECO:0007669"/>
    <property type="project" value="InterPro"/>
</dbReference>
<dbReference type="EMBL" id="SOCA01000001">
    <property type="protein sequence ID" value="TDU81097.1"/>
    <property type="molecule type" value="Genomic_DNA"/>
</dbReference>
<dbReference type="OrthoDB" id="9773221at2"/>
<feature type="domain" description="ABC transmembrane type-1" evidence="8">
    <location>
        <begin position="94"/>
        <end position="291"/>
    </location>
</feature>
<gene>
    <name evidence="9" type="ORF">EI77_00399</name>
</gene>
<keyword evidence="5 7" id="KW-1133">Transmembrane helix</keyword>
<accession>A0A4R7SSB9</accession>
<dbReference type="InterPro" id="IPR035906">
    <property type="entry name" value="MetI-like_sf"/>
</dbReference>
<feature type="transmembrane region" description="Helical" evidence="7">
    <location>
        <begin position="230"/>
        <end position="252"/>
    </location>
</feature>
<dbReference type="PANTHER" id="PTHR30465">
    <property type="entry name" value="INNER MEMBRANE ABC TRANSPORTER"/>
    <property type="match status" value="1"/>
</dbReference>
<feature type="transmembrane region" description="Helical" evidence="7">
    <location>
        <begin position="130"/>
        <end position="152"/>
    </location>
</feature>
<feature type="transmembrane region" description="Helical" evidence="7">
    <location>
        <begin position="12"/>
        <end position="30"/>
    </location>
</feature>
<dbReference type="AlphaFoldDB" id="A0A4R7SSB9"/>
<sequence length="306" mass="33259">MLSFLISRLMQGLVVIFGVLCITFALLKMAPGSPMQSERNIPEHIREQQVIALGLDKPVYVQLWRHLVSFATFNFPASSKNPGRGVDEIIVQAFPVSAMVALAALVIAIGFGIPMGALAAVRANTFDDRVCMVIATLGICTPSMVLGPLIALVLGLKLRWFNASGWYDWDDWVLPSLTLGIIYSAYIARLTRGGLRETLVQDFIRTARAKGASEMAIVFRHSFKLACLPVLNYLGPTAAGLMTGSIIIETVFQLPGLGQHFVGAAVNRDFVLAMATAAFYAVLIIGFNLLVDFLQALLNPRIGFKS</sequence>
<evidence type="ECO:0000256" key="2">
    <source>
        <dbReference type="ARBA" id="ARBA00022448"/>
    </source>
</evidence>
<dbReference type="PROSITE" id="PS50928">
    <property type="entry name" value="ABC_TM1"/>
    <property type="match status" value="1"/>
</dbReference>
<name>A0A4R7SSB9_9BACT</name>
<evidence type="ECO:0000313" key="10">
    <source>
        <dbReference type="Proteomes" id="UP000295662"/>
    </source>
</evidence>
<dbReference type="Pfam" id="PF19300">
    <property type="entry name" value="BPD_transp_1_N"/>
    <property type="match status" value="1"/>
</dbReference>
<evidence type="ECO:0000313" key="9">
    <source>
        <dbReference type="EMBL" id="TDU81097.1"/>
    </source>
</evidence>
<protein>
    <submittedName>
        <fullName evidence="9">Oligopeptide transport system permease protein</fullName>
    </submittedName>
</protein>
<dbReference type="Gene3D" id="1.10.3720.10">
    <property type="entry name" value="MetI-like"/>
    <property type="match status" value="1"/>
</dbReference>
<evidence type="ECO:0000256" key="1">
    <source>
        <dbReference type="ARBA" id="ARBA00004651"/>
    </source>
</evidence>
<dbReference type="GO" id="GO:0005886">
    <property type="term" value="C:plasma membrane"/>
    <property type="evidence" value="ECO:0007669"/>
    <property type="project" value="UniProtKB-SubCell"/>
</dbReference>
<reference evidence="9 10" key="1">
    <citation type="submission" date="2019-03" db="EMBL/GenBank/DDBJ databases">
        <title>Genomic Encyclopedia of Archaeal and Bacterial Type Strains, Phase II (KMG-II): from individual species to whole genera.</title>
        <authorList>
            <person name="Goeker M."/>
        </authorList>
    </citation>
    <scope>NUCLEOTIDE SEQUENCE [LARGE SCALE GENOMIC DNA]</scope>
    <source>
        <strain evidence="9 10">ATCC 25309</strain>
    </source>
</reference>
<keyword evidence="4 7" id="KW-0812">Transmembrane</keyword>
<keyword evidence="2 7" id="KW-0813">Transport</keyword>
<evidence type="ECO:0000256" key="5">
    <source>
        <dbReference type="ARBA" id="ARBA00022989"/>
    </source>
</evidence>
<evidence type="ECO:0000259" key="8">
    <source>
        <dbReference type="PROSITE" id="PS50928"/>
    </source>
</evidence>
<evidence type="ECO:0000256" key="3">
    <source>
        <dbReference type="ARBA" id="ARBA00022475"/>
    </source>
</evidence>
<evidence type="ECO:0000256" key="6">
    <source>
        <dbReference type="ARBA" id="ARBA00023136"/>
    </source>
</evidence>
<dbReference type="SUPFAM" id="SSF161098">
    <property type="entry name" value="MetI-like"/>
    <property type="match status" value="1"/>
</dbReference>
<keyword evidence="10" id="KW-1185">Reference proteome</keyword>
<comment type="similarity">
    <text evidence="7">Belongs to the binding-protein-dependent transport system permease family.</text>
</comment>
<feature type="transmembrane region" description="Helical" evidence="7">
    <location>
        <begin position="272"/>
        <end position="291"/>
    </location>
</feature>
<keyword evidence="6 7" id="KW-0472">Membrane</keyword>
<comment type="caution">
    <text evidence="9">The sequence shown here is derived from an EMBL/GenBank/DDBJ whole genome shotgun (WGS) entry which is preliminary data.</text>
</comment>
<keyword evidence="3" id="KW-1003">Cell membrane</keyword>
<dbReference type="InterPro" id="IPR045621">
    <property type="entry name" value="BPD_transp_1_N"/>
</dbReference>
<dbReference type="CDD" id="cd06261">
    <property type="entry name" value="TM_PBP2"/>
    <property type="match status" value="1"/>
</dbReference>
<feature type="transmembrane region" description="Helical" evidence="7">
    <location>
        <begin position="89"/>
        <end position="118"/>
    </location>
</feature>
<evidence type="ECO:0000256" key="4">
    <source>
        <dbReference type="ARBA" id="ARBA00022692"/>
    </source>
</evidence>
<proteinExistence type="inferred from homology"/>
<feature type="transmembrane region" description="Helical" evidence="7">
    <location>
        <begin position="172"/>
        <end position="188"/>
    </location>
</feature>
<dbReference type="InterPro" id="IPR000515">
    <property type="entry name" value="MetI-like"/>
</dbReference>